<evidence type="ECO:0000313" key="11">
    <source>
        <dbReference type="Proteomes" id="UP001054902"/>
    </source>
</evidence>
<evidence type="ECO:0000256" key="3">
    <source>
        <dbReference type="ARBA" id="ARBA00022692"/>
    </source>
</evidence>
<evidence type="ECO:0000256" key="1">
    <source>
        <dbReference type="ARBA" id="ARBA00004167"/>
    </source>
</evidence>
<gene>
    <name evidence="10" type="ORF">CTEN210_13837</name>
</gene>
<feature type="region of interest" description="Disordered" evidence="8">
    <location>
        <begin position="306"/>
        <end position="326"/>
    </location>
</feature>
<evidence type="ECO:0000256" key="2">
    <source>
        <dbReference type="ARBA" id="ARBA00022448"/>
    </source>
</evidence>
<evidence type="ECO:0000256" key="4">
    <source>
        <dbReference type="ARBA" id="ARBA00022927"/>
    </source>
</evidence>
<dbReference type="Pfam" id="PF02416">
    <property type="entry name" value="TatA_B_E"/>
    <property type="match status" value="1"/>
</dbReference>
<protein>
    <submittedName>
        <fullName evidence="10">Uncharacterized protein</fullName>
    </submittedName>
</protein>
<feature type="compositionally biased region" description="Acidic residues" evidence="8">
    <location>
        <begin position="406"/>
        <end position="415"/>
    </location>
</feature>
<feature type="region of interest" description="Disordered" evidence="8">
    <location>
        <begin position="400"/>
        <end position="452"/>
    </location>
</feature>
<feature type="chain" id="PRO_5042056848" evidence="9">
    <location>
        <begin position="24"/>
        <end position="469"/>
    </location>
</feature>
<feature type="compositionally biased region" description="Basic and acidic residues" evidence="8">
    <location>
        <begin position="416"/>
        <end position="434"/>
    </location>
</feature>
<keyword evidence="9" id="KW-0732">Signal</keyword>
<dbReference type="GO" id="GO:0016020">
    <property type="term" value="C:membrane"/>
    <property type="evidence" value="ECO:0007669"/>
    <property type="project" value="UniProtKB-SubCell"/>
</dbReference>
<dbReference type="EMBL" id="BLLK01000058">
    <property type="protein sequence ID" value="GFH57361.1"/>
    <property type="molecule type" value="Genomic_DNA"/>
</dbReference>
<keyword evidence="6" id="KW-0811">Translocation</keyword>
<feature type="region of interest" description="Disordered" evidence="8">
    <location>
        <begin position="186"/>
        <end position="222"/>
    </location>
</feature>
<evidence type="ECO:0000256" key="9">
    <source>
        <dbReference type="SAM" id="SignalP"/>
    </source>
</evidence>
<keyword evidence="5" id="KW-1133">Transmembrane helix</keyword>
<feature type="signal peptide" evidence="9">
    <location>
        <begin position="1"/>
        <end position="23"/>
    </location>
</feature>
<dbReference type="InterPro" id="IPR003369">
    <property type="entry name" value="TatA/B/E"/>
</dbReference>
<evidence type="ECO:0000256" key="5">
    <source>
        <dbReference type="ARBA" id="ARBA00022989"/>
    </source>
</evidence>
<keyword evidence="11" id="KW-1185">Reference proteome</keyword>
<evidence type="ECO:0000256" key="8">
    <source>
        <dbReference type="SAM" id="MobiDB-lite"/>
    </source>
</evidence>
<keyword evidence="2" id="KW-0813">Transport</keyword>
<dbReference type="AlphaFoldDB" id="A0AAD3HBN5"/>
<dbReference type="GO" id="GO:0015031">
    <property type="term" value="P:protein transport"/>
    <property type="evidence" value="ECO:0007669"/>
    <property type="project" value="UniProtKB-KW"/>
</dbReference>
<proteinExistence type="predicted"/>
<evidence type="ECO:0000256" key="6">
    <source>
        <dbReference type="ARBA" id="ARBA00023010"/>
    </source>
</evidence>
<dbReference type="Gene3D" id="1.20.5.3310">
    <property type="match status" value="1"/>
</dbReference>
<accession>A0AAD3HBN5</accession>
<comment type="caution">
    <text evidence="10">The sequence shown here is derived from an EMBL/GenBank/DDBJ whole genome shotgun (WGS) entry which is preliminary data.</text>
</comment>
<keyword evidence="3" id="KW-0812">Transmembrane</keyword>
<dbReference type="Proteomes" id="UP001054902">
    <property type="component" value="Unassembled WGS sequence"/>
</dbReference>
<dbReference type="PANTHER" id="PTHR33162:SF1">
    <property type="entry name" value="SEC-INDEPENDENT PROTEIN TRANSLOCASE PROTEIN TATA, CHLOROPLASTIC"/>
    <property type="match status" value="1"/>
</dbReference>
<feature type="compositionally biased region" description="Basic and acidic residues" evidence="8">
    <location>
        <begin position="443"/>
        <end position="452"/>
    </location>
</feature>
<feature type="compositionally biased region" description="Basic residues" evidence="8">
    <location>
        <begin position="195"/>
        <end position="206"/>
    </location>
</feature>
<name>A0AAD3HBN5_9STRA</name>
<evidence type="ECO:0000313" key="10">
    <source>
        <dbReference type="EMBL" id="GFH57361.1"/>
    </source>
</evidence>
<comment type="subcellular location">
    <subcellularLocation>
        <location evidence="1">Membrane</location>
        <topology evidence="1">Single-pass membrane protein</topology>
    </subcellularLocation>
</comment>
<evidence type="ECO:0000256" key="7">
    <source>
        <dbReference type="ARBA" id="ARBA00023136"/>
    </source>
</evidence>
<sequence length="469" mass="52287">MKYSSRILPVVLALSATLSSVDAFTSLSSRSSHGAGLQQVNSRFMGRVTTFKSRDQNVQRQNHRKGTELGMFLGSDGGILGVGAPEVATILLVGYFVLGPTELFKLTKEIGKFIQNFRTLSTEATKSFESTMENQLELQELRQAQSELNNAFNFRRSINVDAESEAFTEIPPISKEETAVGAAAATASATVDAPKKKKKRRRVKKKAPVEEPMMGTGEIPDLDMSSAFEDEFKKGMGVDTTSAPTAPMEETEAEMKARIRKERMERLEAAQARAEVRESEEAQAAAAVANDGYDWATASESDIASEVLAQQQSPDEAAAAQSRFQAQMSGQWNDQVLANEESLSPLAIVMQKIAVLEEEKIAANMRLDEEFARRMDLEEKFYEEKRALLEQAAAEISAEAYSNFNFEEETSEEEKEEPKAEDETKETKKESPEEKEPEDAEKSDEIKMKDEVQTIRRENLKLQLKQKLY</sequence>
<keyword evidence="4" id="KW-0653">Protein transport</keyword>
<keyword evidence="7" id="KW-0472">Membrane</keyword>
<dbReference type="PANTHER" id="PTHR33162">
    <property type="entry name" value="SEC-INDEPENDENT PROTEIN TRANSLOCASE PROTEIN TATA, CHLOROPLASTIC"/>
    <property type="match status" value="1"/>
</dbReference>
<organism evidence="10 11">
    <name type="scientific">Chaetoceros tenuissimus</name>
    <dbReference type="NCBI Taxonomy" id="426638"/>
    <lineage>
        <taxon>Eukaryota</taxon>
        <taxon>Sar</taxon>
        <taxon>Stramenopiles</taxon>
        <taxon>Ochrophyta</taxon>
        <taxon>Bacillariophyta</taxon>
        <taxon>Coscinodiscophyceae</taxon>
        <taxon>Chaetocerotophycidae</taxon>
        <taxon>Chaetocerotales</taxon>
        <taxon>Chaetocerotaceae</taxon>
        <taxon>Chaetoceros</taxon>
    </lineage>
</organism>
<reference evidence="10 11" key="1">
    <citation type="journal article" date="2021" name="Sci. Rep.">
        <title>The genome of the diatom Chaetoceros tenuissimus carries an ancient integrated fragment of an extant virus.</title>
        <authorList>
            <person name="Hongo Y."/>
            <person name="Kimura K."/>
            <person name="Takaki Y."/>
            <person name="Yoshida Y."/>
            <person name="Baba S."/>
            <person name="Kobayashi G."/>
            <person name="Nagasaki K."/>
            <person name="Hano T."/>
            <person name="Tomaru Y."/>
        </authorList>
    </citation>
    <scope>NUCLEOTIDE SEQUENCE [LARGE SCALE GENOMIC DNA]</scope>
    <source>
        <strain evidence="10 11">NIES-3715</strain>
    </source>
</reference>